<dbReference type="AlphaFoldDB" id="A0A0G0SX17"/>
<feature type="non-terminal residue" evidence="1">
    <location>
        <position position="1"/>
    </location>
</feature>
<name>A0A0G0SX17_9BACT</name>
<evidence type="ECO:0000313" key="1">
    <source>
        <dbReference type="EMBL" id="KKR30117.1"/>
    </source>
</evidence>
<organism evidence="1 2">
    <name type="scientific">Candidatus Gottesmanbacteria bacterium GW2011_GWC2_39_8</name>
    <dbReference type="NCBI Taxonomy" id="1618450"/>
    <lineage>
        <taxon>Bacteria</taxon>
        <taxon>Candidatus Gottesmaniibacteriota</taxon>
    </lineage>
</organism>
<gene>
    <name evidence="1" type="ORF">UT63_C0106G0001</name>
</gene>
<reference evidence="1 2" key="1">
    <citation type="journal article" date="2015" name="Nature">
        <title>rRNA introns, odd ribosomes, and small enigmatic genomes across a large radiation of phyla.</title>
        <authorList>
            <person name="Brown C.T."/>
            <person name="Hug L.A."/>
            <person name="Thomas B.C."/>
            <person name="Sharon I."/>
            <person name="Castelle C.J."/>
            <person name="Singh A."/>
            <person name="Wilkins M.J."/>
            <person name="Williams K.H."/>
            <person name="Banfield J.F."/>
        </authorList>
    </citation>
    <scope>NUCLEOTIDE SEQUENCE [LARGE SCALE GENOMIC DNA]</scope>
</reference>
<protein>
    <recommendedName>
        <fullName evidence="3">Toxin-antitoxin system toxin component, PIN family</fullName>
    </recommendedName>
</protein>
<comment type="caution">
    <text evidence="1">The sequence shown here is derived from an EMBL/GenBank/DDBJ whole genome shotgun (WGS) entry which is preliminary data.</text>
</comment>
<evidence type="ECO:0000313" key="2">
    <source>
        <dbReference type="Proteomes" id="UP000034539"/>
    </source>
</evidence>
<dbReference type="EMBL" id="LBXN01000106">
    <property type="protein sequence ID" value="KKR30117.1"/>
    <property type="molecule type" value="Genomic_DNA"/>
</dbReference>
<dbReference type="Proteomes" id="UP000034539">
    <property type="component" value="Unassembled WGS sequence"/>
</dbReference>
<sequence>KTAEKFITSLSVIASQIPAITEPIPLIGRDLKDDFLLAYAVVGEADYLVSGDHDLTVLKEVGKVKIISPATFLSILKKEK</sequence>
<evidence type="ECO:0008006" key="3">
    <source>
        <dbReference type="Google" id="ProtNLM"/>
    </source>
</evidence>
<accession>A0A0G0SX17</accession>
<proteinExistence type="predicted"/>